<dbReference type="Pfam" id="PF25881">
    <property type="entry name" value="HH_YBHG"/>
    <property type="match status" value="1"/>
</dbReference>
<evidence type="ECO:0000256" key="2">
    <source>
        <dbReference type="SAM" id="Phobius"/>
    </source>
</evidence>
<organism evidence="5 6">
    <name type="scientific">Azospirillum rugosum</name>
    <dbReference type="NCBI Taxonomy" id="416170"/>
    <lineage>
        <taxon>Bacteria</taxon>
        <taxon>Pseudomonadati</taxon>
        <taxon>Pseudomonadota</taxon>
        <taxon>Alphaproteobacteria</taxon>
        <taxon>Rhodospirillales</taxon>
        <taxon>Azospirillaceae</taxon>
        <taxon>Azospirillum</taxon>
    </lineage>
</organism>
<evidence type="ECO:0000256" key="1">
    <source>
        <dbReference type="SAM" id="Coils"/>
    </source>
</evidence>
<accession>A0ABS4SL65</accession>
<dbReference type="SUPFAM" id="SSF111369">
    <property type="entry name" value="HlyD-like secretion proteins"/>
    <property type="match status" value="3"/>
</dbReference>
<dbReference type="Pfam" id="PF25954">
    <property type="entry name" value="Beta-barrel_RND_2"/>
    <property type="match status" value="1"/>
</dbReference>
<protein>
    <submittedName>
        <fullName evidence="5">Membrane fusion protein (Multidrug efflux system)</fullName>
    </submittedName>
</protein>
<comment type="caution">
    <text evidence="5">The sequence shown here is derived from an EMBL/GenBank/DDBJ whole genome shotgun (WGS) entry which is preliminary data.</text>
</comment>
<proteinExistence type="predicted"/>
<evidence type="ECO:0000259" key="3">
    <source>
        <dbReference type="Pfam" id="PF25881"/>
    </source>
</evidence>
<dbReference type="PANTHER" id="PTHR30386:SF24">
    <property type="entry name" value="MULTIDRUG RESISTANCE EFFLUX PUMP"/>
    <property type="match status" value="1"/>
</dbReference>
<keyword evidence="2" id="KW-0472">Membrane</keyword>
<keyword evidence="6" id="KW-1185">Reference proteome</keyword>
<feature type="domain" description="YbhG-like alpha-helical hairpin" evidence="3">
    <location>
        <begin position="90"/>
        <end position="221"/>
    </location>
</feature>
<evidence type="ECO:0000313" key="6">
    <source>
        <dbReference type="Proteomes" id="UP000781958"/>
    </source>
</evidence>
<keyword evidence="2" id="KW-0812">Transmembrane</keyword>
<gene>
    <name evidence="5" type="ORF">J2851_003072</name>
</gene>
<dbReference type="Gene3D" id="2.40.30.170">
    <property type="match status" value="1"/>
</dbReference>
<feature type="domain" description="CusB-like beta-barrel" evidence="4">
    <location>
        <begin position="259"/>
        <end position="301"/>
    </location>
</feature>
<dbReference type="EMBL" id="JAGINP010000010">
    <property type="protein sequence ID" value="MBP2293289.1"/>
    <property type="molecule type" value="Genomic_DNA"/>
</dbReference>
<dbReference type="InterPro" id="IPR050739">
    <property type="entry name" value="MFP"/>
</dbReference>
<evidence type="ECO:0000259" key="4">
    <source>
        <dbReference type="Pfam" id="PF25954"/>
    </source>
</evidence>
<feature type="transmembrane region" description="Helical" evidence="2">
    <location>
        <begin position="20"/>
        <end position="40"/>
    </location>
</feature>
<dbReference type="InterPro" id="IPR059052">
    <property type="entry name" value="HH_YbhG-like"/>
</dbReference>
<feature type="coiled-coil region" evidence="1">
    <location>
        <begin position="99"/>
        <end position="220"/>
    </location>
</feature>
<sequence>MDRETSDSRAKPGVLRRHPLAAGMGLVLIAATVAGGYAYWRADIRPYESTDDAFVDARQFSIAPKVPGYVTDVAVTDNQHVEAGATLFTIDQRDYRTALDQAQAQFNSAQASIQNVEAQIAAQHAQVDEAQAQIDQTQAALRFAEEDAARYEDLKSRGNGSVQQYQQSASNLKQQQANLAHAKAALTAAQLQVGSLEAQRASAVAELAQAKAQVDQAELNLSYTSVTAAQPGRVVRLSGAKGEYVQPGQSLSMFVPDDIWVTANFKETQITDMRPGQPVDIRIDAYPDHTITGHVESVQPGSGTAFSLLPAENATGNYIKVVQRIPVKIGVGNWPTDVAIGPGMSVVPTVTVR</sequence>
<dbReference type="RefSeq" id="WP_209767222.1">
    <property type="nucleotide sequence ID" value="NZ_JAGINP010000010.1"/>
</dbReference>
<dbReference type="PANTHER" id="PTHR30386">
    <property type="entry name" value="MEMBRANE FUSION SUBUNIT OF EMRAB-TOLC MULTIDRUG EFFLUX PUMP"/>
    <property type="match status" value="1"/>
</dbReference>
<dbReference type="Proteomes" id="UP000781958">
    <property type="component" value="Unassembled WGS sequence"/>
</dbReference>
<keyword evidence="2" id="KW-1133">Transmembrane helix</keyword>
<evidence type="ECO:0000313" key="5">
    <source>
        <dbReference type="EMBL" id="MBP2293289.1"/>
    </source>
</evidence>
<reference evidence="5 6" key="1">
    <citation type="submission" date="2021-03" db="EMBL/GenBank/DDBJ databases">
        <title>Genomic Encyclopedia of Type Strains, Phase III (KMG-III): the genomes of soil and plant-associated and newly described type strains.</title>
        <authorList>
            <person name="Whitman W."/>
        </authorList>
    </citation>
    <scope>NUCLEOTIDE SEQUENCE [LARGE SCALE GENOMIC DNA]</scope>
    <source>
        <strain evidence="5 6">IMMIB AFH-6</strain>
    </source>
</reference>
<dbReference type="Gene3D" id="1.10.287.470">
    <property type="entry name" value="Helix hairpin bin"/>
    <property type="match status" value="2"/>
</dbReference>
<dbReference type="Gene3D" id="2.40.50.100">
    <property type="match status" value="1"/>
</dbReference>
<dbReference type="InterPro" id="IPR058792">
    <property type="entry name" value="Beta-barrel_RND_2"/>
</dbReference>
<keyword evidence="1" id="KW-0175">Coiled coil</keyword>
<name>A0ABS4SL65_9PROT</name>